<protein>
    <submittedName>
        <fullName evidence="3">Uncharacterized protein</fullName>
    </submittedName>
</protein>
<keyword evidence="1" id="KW-0175">Coiled coil</keyword>
<evidence type="ECO:0000313" key="4">
    <source>
        <dbReference type="Proteomes" id="UP000032675"/>
    </source>
</evidence>
<feature type="chain" id="PRO_5002310648" evidence="2">
    <location>
        <begin position="23"/>
        <end position="122"/>
    </location>
</feature>
<comment type="caution">
    <text evidence="3">The sequence shown here is derived from an EMBL/GenBank/DDBJ whole genome shotgun (WGS) entry which is preliminary data.</text>
</comment>
<accession>A0A0D6PZQ9</accession>
<sequence length="122" mass="13071">MKILNKTVIILMIIGIYSPAMAQTDEQRARAQAVMNDMSDNFRKMQQNHTPLMASLFACVRTNAEKYHVLGDITAAGKMNVVCGAQRAAYTQACMVTGSKNGCEGAAGLVMGGALLPDSDQD</sequence>
<reference evidence="3 4" key="1">
    <citation type="submission" date="2012-11" db="EMBL/GenBank/DDBJ databases">
        <title>Whole genome sequence of Gluconacetobacter europaeus NBRC3261.</title>
        <authorList>
            <person name="Azuma Y."/>
            <person name="Higashiura N."/>
            <person name="Hirakawa H."/>
            <person name="Matsushita K."/>
        </authorList>
    </citation>
    <scope>NUCLEOTIDE SEQUENCE [LARGE SCALE GENOMIC DNA]</scope>
    <source>
        <strain evidence="3 4">NBRC 3261</strain>
    </source>
</reference>
<name>A0A0D6PZQ9_KOMEU</name>
<feature type="signal peptide" evidence="2">
    <location>
        <begin position="1"/>
        <end position="22"/>
    </location>
</feature>
<dbReference type="AlphaFoldDB" id="A0A0D6PZQ9"/>
<organism evidence="3 4">
    <name type="scientific">Komagataeibacter europaeus NBRC 3261</name>
    <dbReference type="NCBI Taxonomy" id="1234669"/>
    <lineage>
        <taxon>Bacteria</taxon>
        <taxon>Pseudomonadati</taxon>
        <taxon>Pseudomonadota</taxon>
        <taxon>Alphaproteobacteria</taxon>
        <taxon>Acetobacterales</taxon>
        <taxon>Acetobacteraceae</taxon>
        <taxon>Komagataeibacter</taxon>
    </lineage>
</organism>
<feature type="coiled-coil region" evidence="1">
    <location>
        <begin position="21"/>
        <end position="48"/>
    </location>
</feature>
<dbReference type="RefSeq" id="WP_148425035.1">
    <property type="nucleotide sequence ID" value="NZ_BANI01000083.1"/>
</dbReference>
<evidence type="ECO:0000313" key="3">
    <source>
        <dbReference type="EMBL" id="GAN96679.1"/>
    </source>
</evidence>
<gene>
    <name evidence="3" type="ORF">Geu3261_0090_025</name>
</gene>
<evidence type="ECO:0000256" key="2">
    <source>
        <dbReference type="SAM" id="SignalP"/>
    </source>
</evidence>
<proteinExistence type="predicted"/>
<keyword evidence="2" id="KW-0732">Signal</keyword>
<dbReference type="EMBL" id="BANI01000083">
    <property type="protein sequence ID" value="GAN96679.1"/>
    <property type="molecule type" value="Genomic_DNA"/>
</dbReference>
<dbReference type="Proteomes" id="UP000032675">
    <property type="component" value="Unassembled WGS sequence"/>
</dbReference>
<evidence type="ECO:0000256" key="1">
    <source>
        <dbReference type="SAM" id="Coils"/>
    </source>
</evidence>